<evidence type="ECO:0000256" key="12">
    <source>
        <dbReference type="ARBA" id="ARBA00048679"/>
    </source>
</evidence>
<feature type="coiled-coil region" evidence="15">
    <location>
        <begin position="68"/>
        <end position="95"/>
    </location>
</feature>
<dbReference type="CDD" id="cd12195">
    <property type="entry name" value="CIPK_C"/>
    <property type="match status" value="1"/>
</dbReference>
<dbReference type="Gene3D" id="3.30.310.80">
    <property type="entry name" value="Kinase associated domain 1, KA1"/>
    <property type="match status" value="1"/>
</dbReference>
<keyword evidence="5" id="KW-0723">Serine/threonine-protein kinase</keyword>
<dbReference type="PANTHER" id="PTHR43895">
    <property type="entry name" value="CALCIUM/CALMODULIN-DEPENDENT PROTEIN KINASE KINASE-RELATED"/>
    <property type="match status" value="1"/>
</dbReference>
<keyword evidence="7 14" id="KW-0547">Nucleotide-binding</keyword>
<comment type="function">
    <text evidence="13">CIPK serine-threonine protein kinases interact with CBL proteins. Binding of a CBL protein to the regulatory NAF domain of CIPK protein lead to the activation of the kinase in a calcium-dependent manner.</text>
</comment>
<dbReference type="PROSITE" id="PS50816">
    <property type="entry name" value="NAF"/>
    <property type="match status" value="1"/>
</dbReference>
<feature type="binding site" evidence="14">
    <location>
        <position position="532"/>
    </location>
    <ligand>
        <name>ATP</name>
        <dbReference type="ChEBI" id="CHEBI:30616"/>
    </ligand>
</feature>
<dbReference type="Pfam" id="PF05701">
    <property type="entry name" value="WEMBL"/>
    <property type="match status" value="2"/>
</dbReference>
<keyword evidence="6" id="KW-0808">Transferase</keyword>
<keyword evidence="8 19" id="KW-0418">Kinase</keyword>
<organism evidence="19 20">
    <name type="scientific">Zea mays</name>
    <name type="common">Maize</name>
    <dbReference type="NCBI Taxonomy" id="4577"/>
    <lineage>
        <taxon>Eukaryota</taxon>
        <taxon>Viridiplantae</taxon>
        <taxon>Streptophyta</taxon>
        <taxon>Embryophyta</taxon>
        <taxon>Tracheophyta</taxon>
        <taxon>Spermatophyta</taxon>
        <taxon>Magnoliopsida</taxon>
        <taxon>Liliopsida</taxon>
        <taxon>Poales</taxon>
        <taxon>Poaceae</taxon>
        <taxon>PACMAD clade</taxon>
        <taxon>Panicoideae</taxon>
        <taxon>Andropogonodae</taxon>
        <taxon>Andropogoneae</taxon>
        <taxon>Tripsacinae</taxon>
        <taxon>Zea</taxon>
    </lineage>
</organism>
<evidence type="ECO:0000256" key="6">
    <source>
        <dbReference type="ARBA" id="ARBA00022679"/>
    </source>
</evidence>
<evidence type="ECO:0000259" key="18">
    <source>
        <dbReference type="PROSITE" id="PS50816"/>
    </source>
</evidence>
<evidence type="ECO:0000256" key="8">
    <source>
        <dbReference type="ARBA" id="ARBA00022777"/>
    </source>
</evidence>
<feature type="coiled-coil region" evidence="15">
    <location>
        <begin position="178"/>
        <end position="295"/>
    </location>
</feature>
<evidence type="ECO:0000256" key="13">
    <source>
        <dbReference type="ARBA" id="ARBA00058225"/>
    </source>
</evidence>
<protein>
    <recommendedName>
        <fullName evidence="4">non-specific serine/threonine protein kinase</fullName>
        <ecNumber evidence="4">2.7.11.1</ecNumber>
    </recommendedName>
</protein>
<dbReference type="InterPro" id="IPR008271">
    <property type="entry name" value="Ser/Thr_kinase_AS"/>
</dbReference>
<reference evidence="19 20" key="1">
    <citation type="journal article" date="2018" name="Nat. Genet.">
        <title>Extensive intraspecific gene order and gene structural variations between Mo17 and other maize genomes.</title>
        <authorList>
            <person name="Sun S."/>
            <person name="Zhou Y."/>
            <person name="Chen J."/>
            <person name="Shi J."/>
            <person name="Zhao H."/>
            <person name="Zhao H."/>
            <person name="Song W."/>
            <person name="Zhang M."/>
            <person name="Cui Y."/>
            <person name="Dong X."/>
            <person name="Liu H."/>
            <person name="Ma X."/>
            <person name="Jiao Y."/>
            <person name="Wang B."/>
            <person name="Wei X."/>
            <person name="Stein J.C."/>
            <person name="Glaubitz J.C."/>
            <person name="Lu F."/>
            <person name="Yu G."/>
            <person name="Liang C."/>
            <person name="Fengler K."/>
            <person name="Li B."/>
            <person name="Rafalski A."/>
            <person name="Schnable P.S."/>
            <person name="Ware D.H."/>
            <person name="Buckler E.S."/>
            <person name="Lai J."/>
        </authorList>
    </citation>
    <scope>NUCLEOTIDE SEQUENCE [LARGE SCALE GENOMIC DNA]</scope>
    <source>
        <strain evidence="20">cv. Missouri 17</strain>
        <tissue evidence="19">Seedling</tissue>
    </source>
</reference>
<dbReference type="InterPro" id="IPR018451">
    <property type="entry name" value="NAF/FISL_domain"/>
</dbReference>
<dbReference type="EMBL" id="NCVQ01000003">
    <property type="protein sequence ID" value="PWZ39826.1"/>
    <property type="molecule type" value="Genomic_DNA"/>
</dbReference>
<evidence type="ECO:0000256" key="10">
    <source>
        <dbReference type="ARBA" id="ARBA00023211"/>
    </source>
</evidence>
<feature type="domain" description="Protein kinase" evidence="17">
    <location>
        <begin position="503"/>
        <end position="758"/>
    </location>
</feature>
<feature type="compositionally biased region" description="Low complexity" evidence="16">
    <location>
        <begin position="10"/>
        <end position="24"/>
    </location>
</feature>
<evidence type="ECO:0000256" key="16">
    <source>
        <dbReference type="SAM" id="MobiDB-lite"/>
    </source>
</evidence>
<evidence type="ECO:0000256" key="5">
    <source>
        <dbReference type="ARBA" id="ARBA00022527"/>
    </source>
</evidence>
<dbReference type="InterPro" id="IPR017441">
    <property type="entry name" value="Protein_kinase_ATP_BS"/>
</dbReference>
<dbReference type="GO" id="GO:0005524">
    <property type="term" value="F:ATP binding"/>
    <property type="evidence" value="ECO:0007669"/>
    <property type="project" value="UniProtKB-UniRule"/>
</dbReference>
<evidence type="ECO:0000256" key="15">
    <source>
        <dbReference type="SAM" id="Coils"/>
    </source>
</evidence>
<evidence type="ECO:0000256" key="9">
    <source>
        <dbReference type="ARBA" id="ARBA00022840"/>
    </source>
</evidence>
<evidence type="ECO:0000256" key="4">
    <source>
        <dbReference type="ARBA" id="ARBA00012513"/>
    </source>
</evidence>
<dbReference type="InterPro" id="IPR008545">
    <property type="entry name" value="Web"/>
</dbReference>
<comment type="cofactor">
    <cofactor evidence="1">
        <name>Mn(2+)</name>
        <dbReference type="ChEBI" id="CHEBI:29035"/>
    </cofactor>
</comment>
<evidence type="ECO:0000313" key="20">
    <source>
        <dbReference type="Proteomes" id="UP000251960"/>
    </source>
</evidence>
<dbReference type="PROSITE" id="PS00108">
    <property type="entry name" value="PROTEIN_KINASE_ST"/>
    <property type="match status" value="1"/>
</dbReference>
<comment type="catalytic activity">
    <reaction evidence="12">
        <text>L-seryl-[protein] + ATP = O-phospho-L-seryl-[protein] + ADP + H(+)</text>
        <dbReference type="Rhea" id="RHEA:17989"/>
        <dbReference type="Rhea" id="RHEA-COMP:9863"/>
        <dbReference type="Rhea" id="RHEA-COMP:11604"/>
        <dbReference type="ChEBI" id="CHEBI:15378"/>
        <dbReference type="ChEBI" id="CHEBI:29999"/>
        <dbReference type="ChEBI" id="CHEBI:30616"/>
        <dbReference type="ChEBI" id="CHEBI:83421"/>
        <dbReference type="ChEBI" id="CHEBI:456216"/>
        <dbReference type="EC" id="2.7.11.1"/>
    </reaction>
</comment>
<dbReference type="PROSITE" id="PS00107">
    <property type="entry name" value="PROTEIN_KINASE_ATP"/>
    <property type="match status" value="1"/>
</dbReference>
<dbReference type="Pfam" id="PF00069">
    <property type="entry name" value="Pkinase"/>
    <property type="match status" value="1"/>
</dbReference>
<dbReference type="ExpressionAtlas" id="A0A3L6FYI2">
    <property type="expression patterns" value="baseline and differential"/>
</dbReference>
<evidence type="ECO:0000256" key="1">
    <source>
        <dbReference type="ARBA" id="ARBA00001936"/>
    </source>
</evidence>
<dbReference type="SUPFAM" id="SSF56112">
    <property type="entry name" value="Protein kinase-like (PK-like)"/>
    <property type="match status" value="1"/>
</dbReference>
<dbReference type="GO" id="GO:0007165">
    <property type="term" value="P:signal transduction"/>
    <property type="evidence" value="ECO:0007669"/>
    <property type="project" value="InterPro"/>
</dbReference>
<dbReference type="InterPro" id="IPR004041">
    <property type="entry name" value="NAF_dom"/>
</dbReference>
<keyword evidence="10" id="KW-0464">Manganese</keyword>
<evidence type="ECO:0000256" key="11">
    <source>
        <dbReference type="ARBA" id="ARBA00047899"/>
    </source>
</evidence>
<dbReference type="SMART" id="SM00220">
    <property type="entry name" value="S_TKc"/>
    <property type="match status" value="1"/>
</dbReference>
<comment type="catalytic activity">
    <reaction evidence="11">
        <text>L-threonyl-[protein] + ATP = O-phospho-L-threonyl-[protein] + ADP + H(+)</text>
        <dbReference type="Rhea" id="RHEA:46608"/>
        <dbReference type="Rhea" id="RHEA-COMP:11060"/>
        <dbReference type="Rhea" id="RHEA-COMP:11605"/>
        <dbReference type="ChEBI" id="CHEBI:15378"/>
        <dbReference type="ChEBI" id="CHEBI:30013"/>
        <dbReference type="ChEBI" id="CHEBI:30616"/>
        <dbReference type="ChEBI" id="CHEBI:61977"/>
        <dbReference type="ChEBI" id="CHEBI:456216"/>
        <dbReference type="EC" id="2.7.11.1"/>
    </reaction>
</comment>
<evidence type="ECO:0000259" key="17">
    <source>
        <dbReference type="PROSITE" id="PS50011"/>
    </source>
</evidence>
<dbReference type="GO" id="GO:0106310">
    <property type="term" value="F:protein serine kinase activity"/>
    <property type="evidence" value="ECO:0007669"/>
    <property type="project" value="RHEA"/>
</dbReference>
<evidence type="ECO:0000256" key="7">
    <source>
        <dbReference type="ARBA" id="ARBA00022741"/>
    </source>
</evidence>
<feature type="region of interest" description="Disordered" evidence="16">
    <location>
        <begin position="1"/>
        <end position="34"/>
    </location>
</feature>
<evidence type="ECO:0000313" key="19">
    <source>
        <dbReference type="EMBL" id="PWZ39826.1"/>
    </source>
</evidence>
<dbReference type="EC" id="2.7.11.1" evidence="4"/>
<accession>A0A3L6FYI2</accession>
<feature type="domain" description="NAF" evidence="18">
    <location>
        <begin position="792"/>
        <end position="816"/>
    </location>
</feature>
<dbReference type="GO" id="GO:0004674">
    <property type="term" value="F:protein serine/threonine kinase activity"/>
    <property type="evidence" value="ECO:0007669"/>
    <property type="project" value="UniProtKB-KW"/>
</dbReference>
<sequence>MNDAGEAEAQELAPPGASAAAGLQGRAEVDTSTPFKSVREAVDRFGGSAAWSSDLIKRMFALPPSPKKQEGGDELADLEEQTAQLEKELGVKERETLDVLKELESTKKVVADLKLKIQNEGAGAFCIPEESVRGQAELPTAAEEVAEVQPENAETDVVMGALHVQLHQSPGTSVLKGLEQAKANLNRTTSDLAAIRASVESLRNDIAKERILVERSREKVCANTTLIASLEDELNRTAQKLQTLRDLQRRRDDQSDIFIEIKKMTSELEQLRNAASAAKSEAAMLSAEIEQMRASIGTAEVRCRAARKIEEAARAAEALALAEIKILLRNEASVEDLQGMEDVSLSLEEYSELAAKAQEADERSRKKIDAAMVQVDEANRTESDSLRKLEEARLQVEEWSLETNVVNRADTEYEANGTRWTDTFAIHKYGHGRGGKPLNSDCRHPPASHPAQPRSSAREVVRENYPVAPDHYNGAGRANAAATMPPATGAVASAAGTVLLGRYELGGLLGRGASAKVYLARDLRTGRSVAIKSFPNPRAASDRPVAIEREAGILRRLRHRHVVRLHEILATRTKVHFVLDLAAGGELLSLVDASGRMTEDLARHYFRQLVCAVRYCHARGVCHRDIKPENLLLDGAGALKVADFGLGAVAGAGGDLLRHTTCGTPAYVAPEILSRKGYEYDPAKVDIWSCGVVLFVLAAGYLPFNDASLVNMYRKIYAGRFRCPAWFSPALRDLLRRVLHPDPSARADADSIVAHPWFRHGASDEEMGRLMHGGGGDEDEEAWVGAAADEDDAGREPTAFDILSFSPGCDLSALFLGGGCKERVFVGEAAAGVLGRVEAAGRKGGYRVRKEGKRGVRVEGEEGGVVAKVSVVRLADAVSVVEVVKDDGADAALFWTELLEPAVCVPATALCHV</sequence>
<comment type="similarity">
    <text evidence="3">Belongs to the protein kinase superfamily. CAMK Ser/Thr protein kinase family. SNF1 subfamily.</text>
</comment>
<evidence type="ECO:0000256" key="3">
    <source>
        <dbReference type="ARBA" id="ARBA00006234"/>
    </source>
</evidence>
<dbReference type="Pfam" id="PF03822">
    <property type="entry name" value="NAF"/>
    <property type="match status" value="1"/>
</dbReference>
<gene>
    <name evidence="19" type="primary">CIPK29_1</name>
    <name evidence="19" type="ORF">Zm00014a_043104</name>
</gene>
<keyword evidence="9 14" id="KW-0067">ATP-binding</keyword>
<comment type="caution">
    <text evidence="19">The sequence shown here is derived from an EMBL/GenBank/DDBJ whole genome shotgun (WGS) entry which is preliminary data.</text>
</comment>
<dbReference type="Gene3D" id="1.10.510.10">
    <property type="entry name" value="Transferase(Phosphotransferase) domain 1"/>
    <property type="match status" value="1"/>
</dbReference>
<dbReference type="FunFam" id="1.10.510.10:FF:000571">
    <property type="entry name" value="Maternal embryonic leucine zipper kinase"/>
    <property type="match status" value="1"/>
</dbReference>
<dbReference type="FunFam" id="1.10.287.1490:FF:000027">
    <property type="entry name" value="Myosin heavy chain-like"/>
    <property type="match status" value="1"/>
</dbReference>
<dbReference type="PROSITE" id="PS50011">
    <property type="entry name" value="PROTEIN_KINASE_DOM"/>
    <property type="match status" value="1"/>
</dbReference>
<dbReference type="InterPro" id="IPR011009">
    <property type="entry name" value="Kinase-like_dom_sf"/>
</dbReference>
<comment type="similarity">
    <text evidence="2">Belongs to the WEB family.</text>
</comment>
<dbReference type="InterPro" id="IPR000719">
    <property type="entry name" value="Prot_kinase_dom"/>
</dbReference>
<dbReference type="Proteomes" id="UP000251960">
    <property type="component" value="Chromosome 2"/>
</dbReference>
<name>A0A3L6FYI2_MAIZE</name>
<evidence type="ECO:0000256" key="14">
    <source>
        <dbReference type="PROSITE-ProRule" id="PRU10141"/>
    </source>
</evidence>
<feature type="region of interest" description="Disordered" evidence="16">
    <location>
        <begin position="435"/>
        <end position="459"/>
    </location>
</feature>
<evidence type="ECO:0000256" key="2">
    <source>
        <dbReference type="ARBA" id="ARBA00005485"/>
    </source>
</evidence>
<proteinExistence type="inferred from homology"/>
<dbReference type="PANTHER" id="PTHR43895:SF151">
    <property type="entry name" value="CBL-INTERACTING SERINE_THREONINE-PROTEIN KINASE 11"/>
    <property type="match status" value="1"/>
</dbReference>
<dbReference type="AlphaFoldDB" id="A0A3L6FYI2"/>
<keyword evidence="15" id="KW-0175">Coiled coil</keyword>